<dbReference type="Proteomes" id="UP001451606">
    <property type="component" value="Chromosome"/>
</dbReference>
<sequence length="62" mass="7309">MKYDIERGMGYMGENVPEYFEEIIETHGIFRNFKSHAMYTIENNYILYCFSCIPIAHNGGIH</sequence>
<organism evidence="1 2">
    <name type="scientific">Oxyplasma meridianum</name>
    <dbReference type="NCBI Taxonomy" id="3073602"/>
    <lineage>
        <taxon>Archaea</taxon>
        <taxon>Methanobacteriati</taxon>
        <taxon>Thermoplasmatota</taxon>
        <taxon>Thermoplasmata</taxon>
        <taxon>Thermoplasmatales</taxon>
        <taxon>Thermoplasmataceae</taxon>
        <taxon>Oxyplasma</taxon>
    </lineage>
</organism>
<gene>
    <name evidence="1" type="ORF">OXIME_000207</name>
</gene>
<evidence type="ECO:0000313" key="1">
    <source>
        <dbReference type="EMBL" id="WYX99671.1"/>
    </source>
</evidence>
<protein>
    <submittedName>
        <fullName evidence="1">Uncharacterized protein</fullName>
    </submittedName>
</protein>
<name>A0AAX4NFR4_9ARCH</name>
<reference evidence="1 2" key="1">
    <citation type="submission" date="2023-09" db="EMBL/GenBank/DDBJ databases">
        <authorList>
            <person name="Golyshina O.V."/>
            <person name="Lunev E.A."/>
            <person name="Bargiela R."/>
            <person name="Gaines M.C."/>
            <person name="Daum B."/>
            <person name="Bale N.J."/>
            <person name="Koenen M."/>
            <person name="Sinninghe Damst J.S."/>
            <person name="Yakimov M."/>
            <person name="Golyshin P.N."/>
        </authorList>
    </citation>
    <scope>NUCLEOTIDE SEQUENCE [LARGE SCALE GENOMIC DNA]</scope>
    <source>
        <strain evidence="1 2">M1</strain>
    </source>
</reference>
<dbReference type="AlphaFoldDB" id="A0AAX4NFR4"/>
<accession>A0AAX4NFR4</accession>
<proteinExistence type="predicted"/>
<keyword evidence="2" id="KW-1185">Reference proteome</keyword>
<evidence type="ECO:0000313" key="2">
    <source>
        <dbReference type="Proteomes" id="UP001451606"/>
    </source>
</evidence>
<dbReference type="RefSeq" id="WP_393971636.1">
    <property type="nucleotide sequence ID" value="NZ_CP133772.1"/>
</dbReference>
<dbReference type="GeneID" id="95966931"/>
<dbReference type="KEGG" id="omr:OXIME_000207"/>
<dbReference type="EMBL" id="CP133772">
    <property type="protein sequence ID" value="WYX99671.1"/>
    <property type="molecule type" value="Genomic_DNA"/>
</dbReference>